<dbReference type="PANTHER" id="PTHR21152:SF40">
    <property type="entry name" value="ALANINE--GLYOXYLATE AMINOTRANSFERASE"/>
    <property type="match status" value="1"/>
</dbReference>
<keyword evidence="8" id="KW-1185">Reference proteome</keyword>
<gene>
    <name evidence="7" type="ORF">SUH3_04480</name>
</gene>
<dbReference type="InterPro" id="IPR015424">
    <property type="entry name" value="PyrdxlP-dep_Trfase"/>
</dbReference>
<dbReference type="FunFam" id="3.90.1150.10:FF:000204">
    <property type="entry name" value="Hypothetical aminotransferase"/>
    <property type="match status" value="1"/>
</dbReference>
<evidence type="ECO:0000313" key="8">
    <source>
        <dbReference type="Proteomes" id="UP000027746"/>
    </source>
</evidence>
<evidence type="ECO:0000256" key="2">
    <source>
        <dbReference type="ARBA" id="ARBA00009236"/>
    </source>
</evidence>
<proteinExistence type="inferred from homology"/>
<name>A0A073J8H2_9RHOB</name>
<evidence type="ECO:0000256" key="4">
    <source>
        <dbReference type="PIRSR" id="PIRSR000524-1"/>
    </source>
</evidence>
<comment type="cofactor">
    <cofactor evidence="1 5">
        <name>pyridoxal 5'-phosphate</name>
        <dbReference type="ChEBI" id="CHEBI:597326"/>
    </cofactor>
</comment>
<dbReference type="OrthoDB" id="389074at2"/>
<dbReference type="Pfam" id="PF00266">
    <property type="entry name" value="Aminotran_5"/>
    <property type="match status" value="1"/>
</dbReference>
<evidence type="ECO:0000256" key="3">
    <source>
        <dbReference type="ARBA" id="ARBA00022898"/>
    </source>
</evidence>
<evidence type="ECO:0000259" key="6">
    <source>
        <dbReference type="Pfam" id="PF00266"/>
    </source>
</evidence>
<comment type="caution">
    <text evidence="7">The sequence shown here is derived from an EMBL/GenBank/DDBJ whole genome shotgun (WGS) entry which is preliminary data.</text>
</comment>
<dbReference type="Gene3D" id="3.40.640.10">
    <property type="entry name" value="Type I PLP-dependent aspartate aminotransferase-like (Major domain)"/>
    <property type="match status" value="1"/>
</dbReference>
<feature type="domain" description="Aminotransferase class V" evidence="6">
    <location>
        <begin position="78"/>
        <end position="335"/>
    </location>
</feature>
<dbReference type="RefSeq" id="WP_037921850.1">
    <property type="nucleotide sequence ID" value="NZ_CP054599.1"/>
</dbReference>
<reference evidence="7 8" key="1">
    <citation type="submission" date="2014-01" db="EMBL/GenBank/DDBJ databases">
        <title>Sulfitobacter sp. H3 (MCCC 1A00686) Genome Sequencing.</title>
        <authorList>
            <person name="Lai Q."/>
            <person name="Hong Z."/>
        </authorList>
    </citation>
    <scope>NUCLEOTIDE SEQUENCE [LARGE SCALE GENOMIC DNA]</scope>
    <source>
        <strain evidence="7 8">H3</strain>
    </source>
</reference>
<dbReference type="GO" id="GO:0004760">
    <property type="term" value="F:L-serine-pyruvate transaminase activity"/>
    <property type="evidence" value="ECO:0007669"/>
    <property type="project" value="TreeGrafter"/>
</dbReference>
<dbReference type="InterPro" id="IPR024169">
    <property type="entry name" value="SP_NH2Trfase/AEP_transaminase"/>
</dbReference>
<dbReference type="AlphaFoldDB" id="A0A073J8H2"/>
<dbReference type="Proteomes" id="UP000027746">
    <property type="component" value="Unassembled WGS sequence"/>
</dbReference>
<comment type="similarity">
    <text evidence="2">Belongs to the class-V pyridoxal-phosphate-dependent aminotransferase family.</text>
</comment>
<organism evidence="7 8">
    <name type="scientific">Pseudosulfitobacter pseudonitzschiae</name>
    <dbReference type="NCBI Taxonomy" id="1402135"/>
    <lineage>
        <taxon>Bacteria</taxon>
        <taxon>Pseudomonadati</taxon>
        <taxon>Pseudomonadota</taxon>
        <taxon>Alphaproteobacteria</taxon>
        <taxon>Rhodobacterales</taxon>
        <taxon>Roseobacteraceae</taxon>
        <taxon>Pseudosulfitobacter</taxon>
    </lineage>
</organism>
<keyword evidence="3 5" id="KW-0663">Pyridoxal phosphate</keyword>
<feature type="binding site" evidence="4">
    <location>
        <position position="357"/>
    </location>
    <ligand>
        <name>substrate</name>
    </ligand>
</feature>
<dbReference type="InterPro" id="IPR015421">
    <property type="entry name" value="PyrdxlP-dep_Trfase_major"/>
</dbReference>
<evidence type="ECO:0000256" key="1">
    <source>
        <dbReference type="ARBA" id="ARBA00001933"/>
    </source>
</evidence>
<dbReference type="InterPro" id="IPR000192">
    <property type="entry name" value="Aminotrans_V_dom"/>
</dbReference>
<feature type="modified residue" description="N6-(pyridoxal phosphate)lysine" evidence="5">
    <location>
        <position position="202"/>
    </location>
</feature>
<dbReference type="PANTHER" id="PTHR21152">
    <property type="entry name" value="AMINOTRANSFERASE CLASS V"/>
    <property type="match status" value="1"/>
</dbReference>
<dbReference type="EMBL" id="JAMD01000001">
    <property type="protein sequence ID" value="KEJ98259.1"/>
    <property type="molecule type" value="Genomic_DNA"/>
</dbReference>
<evidence type="ECO:0000313" key="7">
    <source>
        <dbReference type="EMBL" id="KEJ98259.1"/>
    </source>
</evidence>
<dbReference type="InterPro" id="IPR015422">
    <property type="entry name" value="PyrdxlP-dep_Trfase_small"/>
</dbReference>
<dbReference type="SUPFAM" id="SSF53383">
    <property type="entry name" value="PLP-dependent transferases"/>
    <property type="match status" value="1"/>
</dbReference>
<sequence length="402" mass="43196">MPQHPLAAFGRDYLAIPGPSVMPDRVLRAMHRPAPNIYHGALIEMVEGMVPDLKRVARTSQHVAMYIGNGHATWEACLSNTVMAGQKVLVPATGRFGLGWADVAVGLGIDAEVMDFGKSSAIDPVRVAERLAADKAHEIKAVLAVHVDTSTSYKNDIAALRAVLDDLNHPALLMADCMASLGCDPFEMDAWGVDVVIAGSQKGMMVPPGMCFVFFSDKAAEARARMDRVSRYWDWTPRANPTAFFEYWNGTAPTHHLYGLRAALDMIHEEGLENVWRRHHLLARAVWAAVDAWGADGPMKMNVPDPAQRGHSVTAIGLGAPNATKLRNWTEENLGLTLGIGLGMAEPNDPAWHGFFRLGHMGHVSGHMVMGMLGGIDSGLKALDLPHGSGALEAASGVIAAG</sequence>
<dbReference type="GeneID" id="68870817"/>
<dbReference type="GO" id="GO:0019265">
    <property type="term" value="P:glycine biosynthetic process, by transamination of glyoxylate"/>
    <property type="evidence" value="ECO:0007669"/>
    <property type="project" value="TreeGrafter"/>
</dbReference>
<accession>A0A073J8H2</accession>
<dbReference type="Gene3D" id="3.90.1150.10">
    <property type="entry name" value="Aspartate Aminotransferase, domain 1"/>
    <property type="match status" value="1"/>
</dbReference>
<evidence type="ECO:0000256" key="5">
    <source>
        <dbReference type="PIRSR" id="PIRSR000524-50"/>
    </source>
</evidence>
<dbReference type="PIRSF" id="PIRSF000524">
    <property type="entry name" value="SPT"/>
    <property type="match status" value="1"/>
</dbReference>
<protein>
    <submittedName>
        <fullName evidence="7">Septum site-determining protein</fullName>
    </submittedName>
</protein>
<dbReference type="GO" id="GO:0008453">
    <property type="term" value="F:alanine-glyoxylate transaminase activity"/>
    <property type="evidence" value="ECO:0007669"/>
    <property type="project" value="TreeGrafter"/>
</dbReference>